<dbReference type="CDD" id="cd03801">
    <property type="entry name" value="GT4_PimA-like"/>
    <property type="match status" value="1"/>
</dbReference>
<dbReference type="SUPFAM" id="SSF53756">
    <property type="entry name" value="UDP-Glycosyltransferase/glycogen phosphorylase"/>
    <property type="match status" value="1"/>
</dbReference>
<dbReference type="Proteomes" id="UP000290037">
    <property type="component" value="Unassembled WGS sequence"/>
</dbReference>
<dbReference type="EMBL" id="QOVN01000003">
    <property type="protein sequence ID" value="RXG29773.1"/>
    <property type="molecule type" value="Genomic_DNA"/>
</dbReference>
<dbReference type="Gene3D" id="3.40.50.2000">
    <property type="entry name" value="Glycogen Phosphorylase B"/>
    <property type="match status" value="2"/>
</dbReference>
<keyword evidence="3" id="KW-0808">Transferase</keyword>
<dbReference type="STRING" id="573501.SAMN04487999_2598"/>
<keyword evidence="5" id="KW-1185">Reference proteome</keyword>
<evidence type="ECO:0000313" key="2">
    <source>
        <dbReference type="EMBL" id="RXG29773.1"/>
    </source>
</evidence>
<sequence length="337" mass="38276">MSQRILYLGNKLANKGFTPTGIDTLGPRLEAEGFLLRYASDKRNKVLRLLAMLWAVFKSRNWADYVLIDTYSTQSFWFAYCSGRLCSLLGLNYIPILHGGNLPERLKTSPKASEILFRNAYINVAPSAYLMDCFSKNGFLKVTNIPNTIDLSLYHFKQRKTIQPKLLWVRSFAEIYNPLLAVRLFHFLHLKYPAAELCMVGPDKDGSLELCKAEAERLGITVRFTGKLSREAWCTLAAYYDLFINTTHFDNTPVSLLEAMALGLPVISTNVGGISKLITDDQNGLLVAANDETAFVSAIERLLHHPELVERLTTRAYQTVQTFNWEEVKQQWHKLLS</sequence>
<accession>A0A1M5Z108</accession>
<evidence type="ECO:0000259" key="1">
    <source>
        <dbReference type="Pfam" id="PF00534"/>
    </source>
</evidence>
<name>A0A1M5Z108_9FLAO</name>
<dbReference type="Pfam" id="PF00534">
    <property type="entry name" value="Glycos_transf_1"/>
    <property type="match status" value="1"/>
</dbReference>
<evidence type="ECO:0000313" key="5">
    <source>
        <dbReference type="Proteomes" id="UP000290037"/>
    </source>
</evidence>
<evidence type="ECO:0000313" key="3">
    <source>
        <dbReference type="EMBL" id="SHI17975.1"/>
    </source>
</evidence>
<feature type="domain" description="Glycosyl transferase family 1" evidence="1">
    <location>
        <begin position="161"/>
        <end position="318"/>
    </location>
</feature>
<proteinExistence type="predicted"/>
<dbReference type="OrthoDB" id="139410at2"/>
<dbReference type="RefSeq" id="WP_072983667.1">
    <property type="nucleotide sequence ID" value="NZ_FQXT01000004.1"/>
</dbReference>
<reference evidence="4" key="1">
    <citation type="submission" date="2016-11" db="EMBL/GenBank/DDBJ databases">
        <authorList>
            <person name="Varghese N."/>
            <person name="Submissions S."/>
        </authorList>
    </citation>
    <scope>NUCLEOTIDE SEQUENCE [LARGE SCALE GENOMIC DNA]</scope>
    <source>
        <strain evidence="4">DSM 19859</strain>
    </source>
</reference>
<dbReference type="InterPro" id="IPR001296">
    <property type="entry name" value="Glyco_trans_1"/>
</dbReference>
<dbReference type="GO" id="GO:0016757">
    <property type="term" value="F:glycosyltransferase activity"/>
    <property type="evidence" value="ECO:0007669"/>
    <property type="project" value="InterPro"/>
</dbReference>
<evidence type="ECO:0000313" key="4">
    <source>
        <dbReference type="Proteomes" id="UP000184240"/>
    </source>
</evidence>
<protein>
    <submittedName>
        <fullName evidence="2">Glycosyltransferase involved in cell wall biosynthesis</fullName>
    </submittedName>
    <submittedName>
        <fullName evidence="3">Glycosyltransferase involved in cell wall bisynthesis</fullName>
    </submittedName>
</protein>
<dbReference type="Proteomes" id="UP000184240">
    <property type="component" value="Unassembled WGS sequence"/>
</dbReference>
<reference evidence="3" key="2">
    <citation type="submission" date="2016-11" db="EMBL/GenBank/DDBJ databases">
        <authorList>
            <person name="Jaros S."/>
            <person name="Januszkiewicz K."/>
            <person name="Wedrychowicz H."/>
        </authorList>
    </citation>
    <scope>NUCLEOTIDE SEQUENCE [LARGE SCALE GENOMIC DNA]</scope>
    <source>
        <strain evidence="3">DSM 19859</strain>
    </source>
</reference>
<dbReference type="AlphaFoldDB" id="A0A1M5Z108"/>
<organism evidence="3 4">
    <name type="scientific">Leeuwenhoekiella palythoae</name>
    <dbReference type="NCBI Taxonomy" id="573501"/>
    <lineage>
        <taxon>Bacteria</taxon>
        <taxon>Pseudomonadati</taxon>
        <taxon>Bacteroidota</taxon>
        <taxon>Flavobacteriia</taxon>
        <taxon>Flavobacteriales</taxon>
        <taxon>Flavobacteriaceae</taxon>
        <taxon>Leeuwenhoekiella</taxon>
    </lineage>
</organism>
<dbReference type="EMBL" id="FQXT01000004">
    <property type="protein sequence ID" value="SHI17975.1"/>
    <property type="molecule type" value="Genomic_DNA"/>
</dbReference>
<gene>
    <name evidence="2" type="ORF">DSM01_1875</name>
    <name evidence="3" type="ORF">SAMN04487999_2598</name>
</gene>
<reference evidence="2 5" key="3">
    <citation type="submission" date="2018-07" db="EMBL/GenBank/DDBJ databases">
        <title>Leeuwenhoekiella genomics.</title>
        <authorList>
            <person name="Tahon G."/>
            <person name="Willems A."/>
        </authorList>
    </citation>
    <scope>NUCLEOTIDE SEQUENCE [LARGE SCALE GENOMIC DNA]</scope>
    <source>
        <strain evidence="2 5">LMG 24856</strain>
    </source>
</reference>
<dbReference type="PANTHER" id="PTHR12526">
    <property type="entry name" value="GLYCOSYLTRANSFERASE"/>
    <property type="match status" value="1"/>
</dbReference>